<gene>
    <name evidence="2" type="ORF">FD09_GL001310</name>
</gene>
<evidence type="ECO:0000256" key="1">
    <source>
        <dbReference type="SAM" id="Phobius"/>
    </source>
</evidence>
<comment type="caution">
    <text evidence="2">The sequence shown here is derived from an EMBL/GenBank/DDBJ whole genome shotgun (WGS) entry which is preliminary data.</text>
</comment>
<feature type="transmembrane region" description="Helical" evidence="1">
    <location>
        <begin position="7"/>
        <end position="25"/>
    </location>
</feature>
<dbReference type="Proteomes" id="UP000051330">
    <property type="component" value="Unassembled WGS sequence"/>
</dbReference>
<keyword evidence="1" id="KW-0472">Membrane</keyword>
<reference evidence="2 3" key="1">
    <citation type="journal article" date="2015" name="Genome Announc.">
        <title>Expanding the biotechnology potential of lactobacilli through comparative genomics of 213 strains and associated genera.</title>
        <authorList>
            <person name="Sun Z."/>
            <person name="Harris H.M."/>
            <person name="McCann A."/>
            <person name="Guo C."/>
            <person name="Argimon S."/>
            <person name="Zhang W."/>
            <person name="Yang X."/>
            <person name="Jeffery I.B."/>
            <person name="Cooney J.C."/>
            <person name="Kagawa T.F."/>
            <person name="Liu W."/>
            <person name="Song Y."/>
            <person name="Salvetti E."/>
            <person name="Wrobel A."/>
            <person name="Rasinkangas P."/>
            <person name="Parkhill J."/>
            <person name="Rea M.C."/>
            <person name="O'Sullivan O."/>
            <person name="Ritari J."/>
            <person name="Douillard F.P."/>
            <person name="Paul Ross R."/>
            <person name="Yang R."/>
            <person name="Briner A.E."/>
            <person name="Felis G.E."/>
            <person name="de Vos W.M."/>
            <person name="Barrangou R."/>
            <person name="Klaenhammer T.R."/>
            <person name="Caufield P.W."/>
            <person name="Cui Y."/>
            <person name="Zhang H."/>
            <person name="O'Toole P.W."/>
        </authorList>
    </citation>
    <scope>NUCLEOTIDE SEQUENCE [LARGE SCALE GENOMIC DNA]</scope>
    <source>
        <strain evidence="2 3">DSM 12744</strain>
    </source>
</reference>
<dbReference type="InterPro" id="IPR021324">
    <property type="entry name" value="DUF2929"/>
</dbReference>
<dbReference type="EMBL" id="AZEC01000002">
    <property type="protein sequence ID" value="KRL14149.1"/>
    <property type="molecule type" value="Genomic_DNA"/>
</dbReference>
<evidence type="ECO:0000313" key="3">
    <source>
        <dbReference type="Proteomes" id="UP000051330"/>
    </source>
</evidence>
<dbReference type="Pfam" id="PF11151">
    <property type="entry name" value="DUF2929"/>
    <property type="match status" value="1"/>
</dbReference>
<organism evidence="2 3">
    <name type="scientific">Schleiferilactobacillus perolens DSM 12744</name>
    <dbReference type="NCBI Taxonomy" id="1423792"/>
    <lineage>
        <taxon>Bacteria</taxon>
        <taxon>Bacillati</taxon>
        <taxon>Bacillota</taxon>
        <taxon>Bacilli</taxon>
        <taxon>Lactobacillales</taxon>
        <taxon>Lactobacillaceae</taxon>
        <taxon>Schleiferilactobacillus</taxon>
    </lineage>
</organism>
<proteinExistence type="predicted"/>
<dbReference type="RefSeq" id="WP_057818094.1">
    <property type="nucleotide sequence ID" value="NZ_AZEC01000002.1"/>
</dbReference>
<evidence type="ECO:0000313" key="2">
    <source>
        <dbReference type="EMBL" id="KRL14149.1"/>
    </source>
</evidence>
<dbReference type="PATRIC" id="fig|1423792.3.peg.1329"/>
<keyword evidence="3" id="KW-1185">Reference proteome</keyword>
<evidence type="ECO:0008006" key="4">
    <source>
        <dbReference type="Google" id="ProtNLM"/>
    </source>
</evidence>
<keyword evidence="1" id="KW-1133">Transmembrane helix</keyword>
<dbReference type="AlphaFoldDB" id="A0A0R1N8G6"/>
<sequence>MKHIITIIWGGILGLVIGFIGSALTQTQFQLQTAVTVTAIGGLLLNVLAMYMEKQAKPTKTE</sequence>
<keyword evidence="1" id="KW-0812">Transmembrane</keyword>
<name>A0A0R1N8G6_9LACO</name>
<protein>
    <recommendedName>
        <fullName evidence="4">DUF2929 family protein</fullName>
    </recommendedName>
</protein>
<dbReference type="STRING" id="1423792.FD09_GL001310"/>
<feature type="transmembrane region" description="Helical" evidence="1">
    <location>
        <begin position="31"/>
        <end position="52"/>
    </location>
</feature>
<accession>A0A0R1N8G6</accession>